<dbReference type="GO" id="GO:0004523">
    <property type="term" value="F:RNA-DNA hybrid ribonuclease activity"/>
    <property type="evidence" value="ECO:0007669"/>
    <property type="project" value="InterPro"/>
</dbReference>
<sequence>EDGRCIGATTKVIKGPNDVGLAESMGLREALNLISLLEHDVVIVEMDAATIVNAIQRKIFPRNQNDKLSL</sequence>
<dbReference type="Pfam" id="PF13456">
    <property type="entry name" value="RVT_3"/>
    <property type="match status" value="1"/>
</dbReference>
<dbReference type="GO" id="GO:0003676">
    <property type="term" value="F:nucleic acid binding"/>
    <property type="evidence" value="ECO:0007669"/>
    <property type="project" value="InterPro"/>
</dbReference>
<feature type="non-terminal residue" evidence="2">
    <location>
        <position position="70"/>
    </location>
</feature>
<evidence type="ECO:0000259" key="1">
    <source>
        <dbReference type="Pfam" id="PF13456"/>
    </source>
</evidence>
<protein>
    <recommendedName>
        <fullName evidence="1">RNase H type-1 domain-containing protein</fullName>
    </recommendedName>
</protein>
<dbReference type="AlphaFoldDB" id="A0A392V655"/>
<name>A0A392V655_9FABA</name>
<organism evidence="2 3">
    <name type="scientific">Trifolium medium</name>
    <dbReference type="NCBI Taxonomy" id="97028"/>
    <lineage>
        <taxon>Eukaryota</taxon>
        <taxon>Viridiplantae</taxon>
        <taxon>Streptophyta</taxon>
        <taxon>Embryophyta</taxon>
        <taxon>Tracheophyta</taxon>
        <taxon>Spermatophyta</taxon>
        <taxon>Magnoliopsida</taxon>
        <taxon>eudicotyledons</taxon>
        <taxon>Gunneridae</taxon>
        <taxon>Pentapetalae</taxon>
        <taxon>rosids</taxon>
        <taxon>fabids</taxon>
        <taxon>Fabales</taxon>
        <taxon>Fabaceae</taxon>
        <taxon>Papilionoideae</taxon>
        <taxon>50 kb inversion clade</taxon>
        <taxon>NPAAA clade</taxon>
        <taxon>Hologalegina</taxon>
        <taxon>IRL clade</taxon>
        <taxon>Trifolieae</taxon>
        <taxon>Trifolium</taxon>
    </lineage>
</organism>
<dbReference type="Proteomes" id="UP000265520">
    <property type="component" value="Unassembled WGS sequence"/>
</dbReference>
<accession>A0A392V655</accession>
<proteinExistence type="predicted"/>
<dbReference type="EMBL" id="LXQA011073195">
    <property type="protein sequence ID" value="MCI83697.1"/>
    <property type="molecule type" value="Genomic_DNA"/>
</dbReference>
<reference evidence="2 3" key="1">
    <citation type="journal article" date="2018" name="Front. Plant Sci.">
        <title>Red Clover (Trifolium pratense) and Zigzag Clover (T. medium) - A Picture of Genomic Similarities and Differences.</title>
        <authorList>
            <person name="Dluhosova J."/>
            <person name="Istvanek J."/>
            <person name="Nedelnik J."/>
            <person name="Repkova J."/>
        </authorList>
    </citation>
    <scope>NUCLEOTIDE SEQUENCE [LARGE SCALE GENOMIC DNA]</scope>
    <source>
        <strain evidence="3">cv. 10/8</strain>
        <tissue evidence="2">Leaf</tissue>
    </source>
</reference>
<comment type="caution">
    <text evidence="2">The sequence shown here is derived from an EMBL/GenBank/DDBJ whole genome shotgun (WGS) entry which is preliminary data.</text>
</comment>
<dbReference type="InterPro" id="IPR002156">
    <property type="entry name" value="RNaseH_domain"/>
</dbReference>
<evidence type="ECO:0000313" key="3">
    <source>
        <dbReference type="Proteomes" id="UP000265520"/>
    </source>
</evidence>
<keyword evidence="3" id="KW-1185">Reference proteome</keyword>
<feature type="non-terminal residue" evidence="2">
    <location>
        <position position="1"/>
    </location>
</feature>
<evidence type="ECO:0000313" key="2">
    <source>
        <dbReference type="EMBL" id="MCI83697.1"/>
    </source>
</evidence>
<feature type="domain" description="RNase H type-1" evidence="1">
    <location>
        <begin position="2"/>
        <end position="58"/>
    </location>
</feature>